<feature type="region of interest" description="Disordered" evidence="1">
    <location>
        <begin position="1"/>
        <end position="30"/>
    </location>
</feature>
<dbReference type="Proteomes" id="UP000235405">
    <property type="component" value="Unassembled WGS sequence"/>
</dbReference>
<comment type="caution">
    <text evidence="2">The sequence shown here is derived from an EMBL/GenBank/DDBJ whole genome shotgun (WGS) entry which is preliminary data.</text>
</comment>
<gene>
    <name evidence="2" type="ORF">BCV19_20805</name>
</gene>
<evidence type="ECO:0000313" key="3">
    <source>
        <dbReference type="Proteomes" id="UP000235405"/>
    </source>
</evidence>
<proteinExistence type="predicted"/>
<accession>A0A2N7CKY2</accession>
<dbReference type="AlphaFoldDB" id="A0A2N7CKY2"/>
<reference evidence="3" key="1">
    <citation type="submission" date="2016-07" db="EMBL/GenBank/DDBJ databases">
        <title>Nontailed viruses are major unrecognized killers of bacteria in the ocean.</title>
        <authorList>
            <person name="Kauffman K."/>
            <person name="Hussain F."/>
            <person name="Yang J."/>
            <person name="Arevalo P."/>
            <person name="Brown J."/>
            <person name="Cutler M."/>
            <person name="Kelly L."/>
            <person name="Polz M.F."/>
        </authorList>
    </citation>
    <scope>NUCLEOTIDE SEQUENCE [LARGE SCALE GENOMIC DNA]</scope>
    <source>
        <strain evidence="3">10N.286.54.F3</strain>
    </source>
</reference>
<evidence type="ECO:0000256" key="1">
    <source>
        <dbReference type="SAM" id="MobiDB-lite"/>
    </source>
</evidence>
<evidence type="ECO:0000313" key="2">
    <source>
        <dbReference type="EMBL" id="PMF35438.1"/>
    </source>
</evidence>
<sequence length="74" mass="8961">MKPRVQHKRQHSARVKKPNTHQNIPPDKQPEPLFILDMLDGNDWRHLVLTYRDAKKLVQRTHHRGYTLEPYDNR</sequence>
<dbReference type="EMBL" id="MCSW01000012">
    <property type="protein sequence ID" value="PMF35438.1"/>
    <property type="molecule type" value="Genomic_DNA"/>
</dbReference>
<name>A0A2N7CKY2_VIBSP</name>
<dbReference type="RefSeq" id="WP_050613186.1">
    <property type="nucleotide sequence ID" value="NZ_MCSW01000012.1"/>
</dbReference>
<feature type="compositionally biased region" description="Basic residues" evidence="1">
    <location>
        <begin position="1"/>
        <end position="19"/>
    </location>
</feature>
<organism evidence="2 3">
    <name type="scientific">Vibrio splendidus</name>
    <dbReference type="NCBI Taxonomy" id="29497"/>
    <lineage>
        <taxon>Bacteria</taxon>
        <taxon>Pseudomonadati</taxon>
        <taxon>Pseudomonadota</taxon>
        <taxon>Gammaproteobacteria</taxon>
        <taxon>Vibrionales</taxon>
        <taxon>Vibrionaceae</taxon>
        <taxon>Vibrio</taxon>
    </lineage>
</organism>
<protein>
    <submittedName>
        <fullName evidence="2">Uncharacterized protein</fullName>
    </submittedName>
</protein>